<reference evidence="1 2" key="1">
    <citation type="submission" date="2020-03" db="EMBL/GenBank/DDBJ databases">
        <authorList>
            <consortium name="Genoscope - CEA"/>
            <person name="William W."/>
        </authorList>
    </citation>
    <scope>NUCLEOTIDE SEQUENCE [LARGE SCALE GENOMIC DNA]</scope>
    <source>
        <strain evidence="2">DSM 16959</strain>
    </source>
</reference>
<dbReference type="KEGG" id="doe:DENOEST_3060"/>
<sequence>MANANTSVRLVNSVSALTRENTLAREGLRQRSRRAVFLTWLRKTHLYVGLWGAILGLLFGVTGILLNHRAIMNIPVEKTVQTTVQLPLPKQKLSKPEDMSVWLQQELKFAPGQVTQIKTQPAKIVVWSDREVLQPERWSISLQSPQRGVVAEYFAGNRFVKLDQVDATPIGTLTRLHMSVGVNAFWIILSDTIAGSLILLSITGLLLWTQLRTMYTVAVTTSVGALVAAIWFVWSV</sequence>
<dbReference type="PANTHER" id="PTHR40115:SF1">
    <property type="entry name" value="INNER MEMBRANE PROTEIN WITH PEPSY TM HELIX"/>
    <property type="match status" value="1"/>
</dbReference>
<evidence type="ECO:0000313" key="1">
    <source>
        <dbReference type="EMBL" id="CAB1370214.1"/>
    </source>
</evidence>
<accession>A0A6S6XVZ2</accession>
<dbReference type="OrthoDB" id="8559578at2"/>
<dbReference type="InterPro" id="IPR032307">
    <property type="entry name" value="PepSY_TM-like_2"/>
</dbReference>
<gene>
    <name evidence="1" type="ORF">DENOEST_3060</name>
</gene>
<evidence type="ECO:0008006" key="3">
    <source>
        <dbReference type="Google" id="ProtNLM"/>
    </source>
</evidence>
<dbReference type="Pfam" id="PF16357">
    <property type="entry name" value="PepSY_TM_like_2"/>
    <property type="match status" value="1"/>
</dbReference>
<dbReference type="EMBL" id="LR778301">
    <property type="protein sequence ID" value="CAB1370214.1"/>
    <property type="molecule type" value="Genomic_DNA"/>
</dbReference>
<evidence type="ECO:0000313" key="2">
    <source>
        <dbReference type="Proteomes" id="UP000515733"/>
    </source>
</evidence>
<dbReference type="AlphaFoldDB" id="A0A6S6XVZ2"/>
<proteinExistence type="predicted"/>
<keyword evidence="2" id="KW-1185">Reference proteome</keyword>
<dbReference type="Proteomes" id="UP000515733">
    <property type="component" value="Chromosome"/>
</dbReference>
<name>A0A6S6XVZ2_9PROT</name>
<dbReference type="RefSeq" id="WP_145770757.1">
    <property type="nucleotide sequence ID" value="NZ_LR778301.1"/>
</dbReference>
<dbReference type="PANTHER" id="PTHR40115">
    <property type="entry name" value="INNER MEMBRANE PROTEIN WITH PEPSY TM HELIX"/>
    <property type="match status" value="1"/>
</dbReference>
<organism evidence="1 2">
    <name type="scientific">Denitratisoma oestradiolicum</name>
    <dbReference type="NCBI Taxonomy" id="311182"/>
    <lineage>
        <taxon>Bacteria</taxon>
        <taxon>Pseudomonadati</taxon>
        <taxon>Pseudomonadota</taxon>
        <taxon>Betaproteobacteria</taxon>
        <taxon>Nitrosomonadales</taxon>
        <taxon>Sterolibacteriaceae</taxon>
        <taxon>Denitratisoma</taxon>
    </lineage>
</organism>
<protein>
    <recommendedName>
        <fullName evidence="3">Peptidase</fullName>
    </recommendedName>
</protein>